<dbReference type="RefSeq" id="WP_012216742.1">
    <property type="nucleotide sequence ID" value="NC_010086.1"/>
</dbReference>
<dbReference type="AlphaFoldDB" id="A0A0H3KMG9"/>
<protein>
    <submittedName>
        <fullName evidence="3">ImpA-like protein</fullName>
    </submittedName>
</protein>
<proteinExistence type="predicted"/>
<feature type="domain" description="ImpA N-terminal" evidence="2">
    <location>
        <begin position="26"/>
        <end position="151"/>
    </location>
</feature>
<dbReference type="InterPro" id="IPR010657">
    <property type="entry name" value="ImpA_N"/>
</dbReference>
<evidence type="ECO:0000256" key="1">
    <source>
        <dbReference type="SAM" id="MobiDB-lite"/>
    </source>
</evidence>
<dbReference type="InterPro" id="IPR017740">
    <property type="entry name" value="TssA-like"/>
</dbReference>
<name>A0A0H3KMG9_BURM1</name>
<dbReference type="PANTHER" id="PTHR37951">
    <property type="entry name" value="CYTOPLASMIC PROTEIN-RELATED"/>
    <property type="match status" value="1"/>
</dbReference>
<dbReference type="eggNOG" id="COG3515">
    <property type="taxonomic scope" value="Bacteria"/>
</dbReference>
<dbReference type="HOGENOM" id="CLU_060104_0_0_4"/>
<keyword evidence="4" id="KW-1185">Reference proteome</keyword>
<organism evidence="3 4">
    <name type="scientific">Burkholderia multivorans (strain ATCC 17616 / 249)</name>
    <dbReference type="NCBI Taxonomy" id="395019"/>
    <lineage>
        <taxon>Bacteria</taxon>
        <taxon>Pseudomonadati</taxon>
        <taxon>Pseudomonadota</taxon>
        <taxon>Betaproteobacteria</taxon>
        <taxon>Burkholderiales</taxon>
        <taxon>Burkholderiaceae</taxon>
        <taxon>Burkholderia</taxon>
        <taxon>Burkholderia cepacia complex</taxon>
    </lineage>
</organism>
<feature type="compositionally biased region" description="Low complexity" evidence="1">
    <location>
        <begin position="292"/>
        <end position="307"/>
    </location>
</feature>
<gene>
    <name evidence="3" type="ordered locus">BMULJ_04600</name>
</gene>
<accession>A0A0H3KMG9</accession>
<dbReference type="Proteomes" id="UP000008815">
    <property type="component" value="Chromosome 2"/>
</dbReference>
<sequence>MSRKSSTTPNRAGRAAVADTPHENWLAPLSESAPCGPDLEYDHDFVVLFAGTTPRQDVQYGGFVGSPEPLNWSEIERDCRRLMGRTKDIRVAVLYARCRTRLAGVEGLAEGTGLLAGWLQAFPEQVHPRADIDDDRHAALEMRMNALQALADPEGLLADVREIVLTRSTAARLQVRDVERAFAHPRPIDALAPDSVALQLQNLREQQPSTMKAFDDAIANLCAIDAWCATHLETSLPDFSPLVRLLRLFQVGDAPGGTRSDTLPSAEREECEAPVPPVFGDAPSAPPRVDDAQTAAPASTSVAAPASLAPTDRQAALALICAARRWFETHEPSSPIPVLLARAEQFVGKRYVDVVKAIPAELLAQWEAADGS</sequence>
<evidence type="ECO:0000259" key="2">
    <source>
        <dbReference type="Pfam" id="PF06812"/>
    </source>
</evidence>
<dbReference type="KEGG" id="bmj:BMULJ_04600"/>
<evidence type="ECO:0000313" key="3">
    <source>
        <dbReference type="EMBL" id="BAG46451.1"/>
    </source>
</evidence>
<dbReference type="KEGG" id="bmu:Bmul_3901"/>
<evidence type="ECO:0000313" key="4">
    <source>
        <dbReference type="Proteomes" id="UP000008815"/>
    </source>
</evidence>
<dbReference type="PANTHER" id="PTHR37951:SF1">
    <property type="entry name" value="TYPE VI SECRETION SYSTEM COMPONENT TSSA1"/>
    <property type="match status" value="1"/>
</dbReference>
<dbReference type="STRING" id="395019.BMULJ_04600"/>
<dbReference type="Pfam" id="PF06812">
    <property type="entry name" value="ImpA_N"/>
    <property type="match status" value="1"/>
</dbReference>
<feature type="region of interest" description="Disordered" evidence="1">
    <location>
        <begin position="280"/>
        <end position="307"/>
    </location>
</feature>
<reference evidence="3 4" key="1">
    <citation type="submission" date="2007-04" db="EMBL/GenBank/DDBJ databases">
        <title>Complete genome sequence of Burkholderia multivorans ATCC 17616.</title>
        <authorList>
            <person name="Ohtsubo Y."/>
            <person name="Yamashita A."/>
            <person name="Kurokawa K."/>
            <person name="Takami H."/>
            <person name="Yuhara S."/>
            <person name="Nishiyama E."/>
            <person name="Endo R."/>
            <person name="Miyazaki R."/>
            <person name="Ono A."/>
            <person name="Yano K."/>
            <person name="Ito M."/>
            <person name="Sota M."/>
            <person name="Yuji N."/>
            <person name="Hattori M."/>
            <person name="Tsuda M."/>
        </authorList>
    </citation>
    <scope>NUCLEOTIDE SEQUENCE [LARGE SCALE GENOMIC DNA]</scope>
    <source>
        <strain evidence="4">ATCC 17616 / 249</strain>
    </source>
</reference>
<dbReference type="EMBL" id="AP009386">
    <property type="protein sequence ID" value="BAG46451.1"/>
    <property type="molecule type" value="Genomic_DNA"/>
</dbReference>